<dbReference type="AlphaFoldDB" id="A0AA39JKB5"/>
<evidence type="ECO:0008006" key="3">
    <source>
        <dbReference type="Google" id="ProtNLM"/>
    </source>
</evidence>
<evidence type="ECO:0000313" key="1">
    <source>
        <dbReference type="EMBL" id="KAK0444218.1"/>
    </source>
</evidence>
<gene>
    <name evidence="1" type="ORF">EV420DRAFT_1574825</name>
</gene>
<dbReference type="EMBL" id="JAUEPS010000055">
    <property type="protein sequence ID" value="KAK0444218.1"/>
    <property type="molecule type" value="Genomic_DNA"/>
</dbReference>
<proteinExistence type="predicted"/>
<dbReference type="Proteomes" id="UP001175211">
    <property type="component" value="Unassembled WGS sequence"/>
</dbReference>
<dbReference type="RefSeq" id="XP_060325003.1">
    <property type="nucleotide sequence ID" value="XM_060474435.1"/>
</dbReference>
<dbReference type="GeneID" id="85357983"/>
<sequence>MALSLSLADAQRLISAHGLDAAHSTVINVSEVDNDAFSYTRDRRAYVVDLSSSKDAAPTHSCFISVSLPSSLPLSPDSYHPNSIQVISKLISLIHKHTSIPIADPSLDTSEGGLWYLITPIHPFPSSAIIPLSHARNNGLLTAQQSVLIDLTLGKFLGQLHSGVMNEWYGPPLLGEPPDPSYSWQETFTSTLEALLVEMESKSYELPFEDIRRYLSRAIAFFLFDDVEVPSLVWFTGSDDDIYISLNGADVSIAAILPNVAHAIWGDPLLESLFMSGMNEALLEGYKDGGGETLVIFRRQKTKRLWYTLFLALVVLTERNGTAGPREQWAKETIMQCTDSLKDAPCH</sequence>
<accession>A0AA39JKB5</accession>
<keyword evidence="2" id="KW-1185">Reference proteome</keyword>
<reference evidence="1" key="1">
    <citation type="submission" date="2023-06" db="EMBL/GenBank/DDBJ databases">
        <authorList>
            <consortium name="Lawrence Berkeley National Laboratory"/>
            <person name="Ahrendt S."/>
            <person name="Sahu N."/>
            <person name="Indic B."/>
            <person name="Wong-Bajracharya J."/>
            <person name="Merenyi Z."/>
            <person name="Ke H.-M."/>
            <person name="Monk M."/>
            <person name="Kocsube S."/>
            <person name="Drula E."/>
            <person name="Lipzen A."/>
            <person name="Balint B."/>
            <person name="Henrissat B."/>
            <person name="Andreopoulos B."/>
            <person name="Martin F.M."/>
            <person name="Harder C.B."/>
            <person name="Rigling D."/>
            <person name="Ford K.L."/>
            <person name="Foster G.D."/>
            <person name="Pangilinan J."/>
            <person name="Papanicolaou A."/>
            <person name="Barry K."/>
            <person name="LaButti K."/>
            <person name="Viragh M."/>
            <person name="Koriabine M."/>
            <person name="Yan M."/>
            <person name="Riley R."/>
            <person name="Champramary S."/>
            <person name="Plett K.L."/>
            <person name="Tsai I.J."/>
            <person name="Slot J."/>
            <person name="Sipos G."/>
            <person name="Plett J."/>
            <person name="Nagy L.G."/>
            <person name="Grigoriev I.V."/>
        </authorList>
    </citation>
    <scope>NUCLEOTIDE SEQUENCE</scope>
    <source>
        <strain evidence="1">CCBAS 213</strain>
    </source>
</reference>
<name>A0AA39JKB5_ARMTA</name>
<comment type="caution">
    <text evidence="1">The sequence shown here is derived from an EMBL/GenBank/DDBJ whole genome shotgun (WGS) entry which is preliminary data.</text>
</comment>
<organism evidence="1 2">
    <name type="scientific">Armillaria tabescens</name>
    <name type="common">Ringless honey mushroom</name>
    <name type="synonym">Agaricus tabescens</name>
    <dbReference type="NCBI Taxonomy" id="1929756"/>
    <lineage>
        <taxon>Eukaryota</taxon>
        <taxon>Fungi</taxon>
        <taxon>Dikarya</taxon>
        <taxon>Basidiomycota</taxon>
        <taxon>Agaricomycotina</taxon>
        <taxon>Agaricomycetes</taxon>
        <taxon>Agaricomycetidae</taxon>
        <taxon>Agaricales</taxon>
        <taxon>Marasmiineae</taxon>
        <taxon>Physalacriaceae</taxon>
        <taxon>Desarmillaria</taxon>
    </lineage>
</organism>
<evidence type="ECO:0000313" key="2">
    <source>
        <dbReference type="Proteomes" id="UP001175211"/>
    </source>
</evidence>
<protein>
    <recommendedName>
        <fullName evidence="3">Aminoglycoside phosphotransferase domain-containing protein</fullName>
    </recommendedName>
</protein>